<gene>
    <name evidence="2" type="ORF">METZ01_LOCUS489972</name>
</gene>
<feature type="region of interest" description="Disordered" evidence="1">
    <location>
        <begin position="1"/>
        <end position="24"/>
    </location>
</feature>
<sequence length="45" mass="5067">MSAKFIHPPSESLMLEDPAETKNPPQMRGLVLSICYQEVVPKVRV</sequence>
<proteinExistence type="predicted"/>
<evidence type="ECO:0000313" key="2">
    <source>
        <dbReference type="EMBL" id="SVE37118.1"/>
    </source>
</evidence>
<evidence type="ECO:0000256" key="1">
    <source>
        <dbReference type="SAM" id="MobiDB-lite"/>
    </source>
</evidence>
<protein>
    <submittedName>
        <fullName evidence="2">Uncharacterized protein</fullName>
    </submittedName>
</protein>
<organism evidence="2">
    <name type="scientific">marine metagenome</name>
    <dbReference type="NCBI Taxonomy" id="408172"/>
    <lineage>
        <taxon>unclassified sequences</taxon>
        <taxon>metagenomes</taxon>
        <taxon>ecological metagenomes</taxon>
    </lineage>
</organism>
<reference evidence="2" key="1">
    <citation type="submission" date="2018-05" db="EMBL/GenBank/DDBJ databases">
        <authorList>
            <person name="Lanie J.A."/>
            <person name="Ng W.-L."/>
            <person name="Kazmierczak K.M."/>
            <person name="Andrzejewski T.M."/>
            <person name="Davidsen T.M."/>
            <person name="Wayne K.J."/>
            <person name="Tettelin H."/>
            <person name="Glass J.I."/>
            <person name="Rusch D."/>
            <person name="Podicherti R."/>
            <person name="Tsui H.-C.T."/>
            <person name="Winkler M.E."/>
        </authorList>
    </citation>
    <scope>NUCLEOTIDE SEQUENCE</scope>
</reference>
<dbReference type="EMBL" id="UINC01212680">
    <property type="protein sequence ID" value="SVE37118.1"/>
    <property type="molecule type" value="Genomic_DNA"/>
</dbReference>
<feature type="non-terminal residue" evidence="2">
    <location>
        <position position="45"/>
    </location>
</feature>
<name>A0A383CZQ7_9ZZZZ</name>
<feature type="non-terminal residue" evidence="2">
    <location>
        <position position="1"/>
    </location>
</feature>
<accession>A0A383CZQ7</accession>
<dbReference type="AlphaFoldDB" id="A0A383CZQ7"/>